<reference evidence="9 10" key="2">
    <citation type="submission" date="2018-03" db="EMBL/GenBank/DDBJ databases">
        <authorList>
            <person name="Keele B.F."/>
        </authorList>
    </citation>
    <scope>NUCLEOTIDE SEQUENCE [LARGE SCALE GENOMIC DNA]</scope>
    <source>
        <strain evidence="9 10">CCALA 016</strain>
    </source>
</reference>
<dbReference type="NCBIfam" id="TIGR00786">
    <property type="entry name" value="dctM"/>
    <property type="match status" value="1"/>
</dbReference>
<evidence type="ECO:0000313" key="10">
    <source>
        <dbReference type="Proteomes" id="UP000239001"/>
    </source>
</evidence>
<evidence type="ECO:0000256" key="3">
    <source>
        <dbReference type="ARBA" id="ARBA00022519"/>
    </source>
</evidence>
<organism evidence="9 10">
    <name type="scientific">Aphanothece hegewaldii CCALA 016</name>
    <dbReference type="NCBI Taxonomy" id="2107694"/>
    <lineage>
        <taxon>Bacteria</taxon>
        <taxon>Bacillati</taxon>
        <taxon>Cyanobacteriota</taxon>
        <taxon>Cyanophyceae</taxon>
        <taxon>Oscillatoriophycideae</taxon>
        <taxon>Chroococcales</taxon>
        <taxon>Aphanothecaceae</taxon>
        <taxon>Aphanothece</taxon>
    </lineage>
</organism>
<accession>A0A2T1M2S7</accession>
<dbReference type="PANTHER" id="PTHR33362">
    <property type="entry name" value="SIALIC ACID TRAP TRANSPORTER PERMEASE PROTEIN SIAT-RELATED"/>
    <property type="match status" value="1"/>
</dbReference>
<evidence type="ECO:0000313" key="9">
    <source>
        <dbReference type="EMBL" id="PSF39043.1"/>
    </source>
</evidence>
<dbReference type="RefSeq" id="WP_106455408.1">
    <property type="nucleotide sequence ID" value="NZ_PXOH01000002.1"/>
</dbReference>
<gene>
    <name evidence="9" type="ORF">C7H19_03040</name>
</gene>
<feature type="transmembrane region" description="Helical" evidence="7">
    <location>
        <begin position="103"/>
        <end position="133"/>
    </location>
</feature>
<evidence type="ECO:0000256" key="1">
    <source>
        <dbReference type="ARBA" id="ARBA00004429"/>
    </source>
</evidence>
<dbReference type="InterPro" id="IPR004681">
    <property type="entry name" value="TRAP_DctM"/>
</dbReference>
<evidence type="ECO:0000256" key="6">
    <source>
        <dbReference type="ARBA" id="ARBA00023136"/>
    </source>
</evidence>
<reference evidence="9 10" key="1">
    <citation type="submission" date="2018-03" db="EMBL/GenBank/DDBJ databases">
        <title>The ancient ancestry and fast evolution of plastids.</title>
        <authorList>
            <person name="Moore K.R."/>
            <person name="Magnabosco C."/>
            <person name="Momper L."/>
            <person name="Gold D.A."/>
            <person name="Bosak T."/>
            <person name="Fournier G.P."/>
        </authorList>
    </citation>
    <scope>NUCLEOTIDE SEQUENCE [LARGE SCALE GENOMIC DNA]</scope>
    <source>
        <strain evidence="9 10">CCALA 016</strain>
    </source>
</reference>
<keyword evidence="3" id="KW-0997">Cell inner membrane</keyword>
<name>A0A2T1M2S7_9CHRO</name>
<feature type="transmembrane region" description="Helical" evidence="7">
    <location>
        <begin position="287"/>
        <end position="308"/>
    </location>
</feature>
<keyword evidence="10" id="KW-1185">Reference proteome</keyword>
<feature type="transmembrane region" description="Helical" evidence="7">
    <location>
        <begin position="371"/>
        <end position="394"/>
    </location>
</feature>
<dbReference type="OrthoDB" id="9785600at2"/>
<feature type="transmembrane region" description="Helical" evidence="7">
    <location>
        <begin position="28"/>
        <end position="45"/>
    </location>
</feature>
<comment type="subcellular location">
    <subcellularLocation>
        <location evidence="1">Cell inner membrane</location>
        <topology evidence="1">Multi-pass membrane protein</topology>
    </subcellularLocation>
</comment>
<dbReference type="EMBL" id="PXOH01000002">
    <property type="protein sequence ID" value="PSF39043.1"/>
    <property type="molecule type" value="Genomic_DNA"/>
</dbReference>
<sequence>MGFEWLAILMFLGFFIILMSGYPVAFSFAGTAIVFGLIGLIVGAFDLHRLLLLPNIWFGTMSNFTLLAIPYFVFLGAVLEKSGLAEELLETLGFILGRLRGGLALAVVIVGTLLAATTGVVAATVIVMGMLSLPVMLRYGYDKKLAAGVIIASGTLAQLIPPSLVLVILSDQIGVSVGDLFLGALIPGLMLSGSYMLYILGLAVFKPEMVPALPEDLEIPKGKDLTKQIFKAVVPPIILIFIVLGSIFFGLATPTEAGAVGAVGACLLAFFNKRLTPQLLRDAAHSTAIITALVVMILFCSSLFGLVFDALGGKTLITSLLTRLPGGYLGFVIFSNIAIFLLGVFLEFIEICFIAMPLFVPAAQAIGIDMVWFGVVMAINLQTAFISPPVGFSLFYLQSVAPKEISTLEIHKSAIPFMVLQFIVLVIVMLFPQTVRWLIDLSTTTGVS</sequence>
<keyword evidence="5 7" id="KW-1133">Transmembrane helix</keyword>
<evidence type="ECO:0000256" key="5">
    <source>
        <dbReference type="ARBA" id="ARBA00022989"/>
    </source>
</evidence>
<dbReference type="GO" id="GO:0022857">
    <property type="term" value="F:transmembrane transporter activity"/>
    <property type="evidence" value="ECO:0007669"/>
    <property type="project" value="TreeGrafter"/>
</dbReference>
<feature type="transmembrane region" description="Helical" evidence="7">
    <location>
        <begin position="181"/>
        <end position="205"/>
    </location>
</feature>
<feature type="transmembrane region" description="Helical" evidence="7">
    <location>
        <begin position="414"/>
        <end position="431"/>
    </location>
</feature>
<keyword evidence="2" id="KW-1003">Cell membrane</keyword>
<feature type="transmembrane region" description="Helical" evidence="7">
    <location>
        <begin position="229"/>
        <end position="251"/>
    </location>
</feature>
<evidence type="ECO:0000256" key="2">
    <source>
        <dbReference type="ARBA" id="ARBA00022475"/>
    </source>
</evidence>
<protein>
    <submittedName>
        <fullName evidence="9">C4-dicarboxylate ABC transporter</fullName>
    </submittedName>
</protein>
<proteinExistence type="predicted"/>
<feature type="transmembrane region" description="Helical" evidence="7">
    <location>
        <begin position="145"/>
        <end position="169"/>
    </location>
</feature>
<feature type="transmembrane region" description="Helical" evidence="7">
    <location>
        <begin position="5"/>
        <end position="22"/>
    </location>
</feature>
<dbReference type="PIRSF" id="PIRSF006066">
    <property type="entry name" value="HI0050"/>
    <property type="match status" value="1"/>
</dbReference>
<dbReference type="InterPro" id="IPR010656">
    <property type="entry name" value="DctM"/>
</dbReference>
<dbReference type="PANTHER" id="PTHR33362:SF7">
    <property type="entry name" value="SLL1103 PROTEIN"/>
    <property type="match status" value="1"/>
</dbReference>
<feature type="transmembrane region" description="Helical" evidence="7">
    <location>
        <begin position="328"/>
        <end position="359"/>
    </location>
</feature>
<keyword evidence="6 7" id="KW-0472">Membrane</keyword>
<dbReference type="GO" id="GO:0005886">
    <property type="term" value="C:plasma membrane"/>
    <property type="evidence" value="ECO:0007669"/>
    <property type="project" value="UniProtKB-SubCell"/>
</dbReference>
<feature type="domain" description="TRAP C4-dicarboxylate transport system permease DctM subunit" evidence="8">
    <location>
        <begin position="12"/>
        <end position="433"/>
    </location>
</feature>
<evidence type="ECO:0000259" key="8">
    <source>
        <dbReference type="Pfam" id="PF06808"/>
    </source>
</evidence>
<keyword evidence="4 7" id="KW-0812">Transmembrane</keyword>
<comment type="caution">
    <text evidence="9">The sequence shown here is derived from an EMBL/GenBank/DDBJ whole genome shotgun (WGS) entry which is preliminary data.</text>
</comment>
<feature type="transmembrane region" description="Helical" evidence="7">
    <location>
        <begin position="57"/>
        <end position="79"/>
    </location>
</feature>
<feature type="transmembrane region" description="Helical" evidence="7">
    <location>
        <begin position="257"/>
        <end position="275"/>
    </location>
</feature>
<dbReference type="Pfam" id="PF06808">
    <property type="entry name" value="DctM"/>
    <property type="match status" value="1"/>
</dbReference>
<evidence type="ECO:0000256" key="7">
    <source>
        <dbReference type="SAM" id="Phobius"/>
    </source>
</evidence>
<dbReference type="AlphaFoldDB" id="A0A2T1M2S7"/>
<dbReference type="Proteomes" id="UP000239001">
    <property type="component" value="Unassembled WGS sequence"/>
</dbReference>
<evidence type="ECO:0000256" key="4">
    <source>
        <dbReference type="ARBA" id="ARBA00022692"/>
    </source>
</evidence>